<dbReference type="RefSeq" id="WP_060999798.1">
    <property type="nucleotide sequence ID" value="NZ_LSKA01000048.1"/>
</dbReference>
<evidence type="ECO:0000313" key="2">
    <source>
        <dbReference type="EMBL" id="OBA81940.1"/>
    </source>
</evidence>
<dbReference type="InterPro" id="IPR009078">
    <property type="entry name" value="Ferritin-like_SF"/>
</dbReference>
<name>A0A1A0M962_MYCMU</name>
<comment type="caution">
    <text evidence="2">The sequence shown here is derived from an EMBL/GenBank/DDBJ whole genome shotgun (WGS) entry which is preliminary data.</text>
</comment>
<evidence type="ECO:0000313" key="3">
    <source>
        <dbReference type="Proteomes" id="UP000093962"/>
    </source>
</evidence>
<accession>A0A1A0M962</accession>
<dbReference type="InterPro" id="IPR012347">
    <property type="entry name" value="Ferritin-like"/>
</dbReference>
<organism evidence="2 3">
    <name type="scientific">Mycolicibacterium mucogenicum</name>
    <name type="common">Mycobacterium mucogenicum</name>
    <dbReference type="NCBI Taxonomy" id="56689"/>
    <lineage>
        <taxon>Bacteria</taxon>
        <taxon>Bacillati</taxon>
        <taxon>Actinomycetota</taxon>
        <taxon>Actinomycetes</taxon>
        <taxon>Mycobacteriales</taxon>
        <taxon>Mycobacteriaceae</taxon>
        <taxon>Mycolicibacterium</taxon>
    </lineage>
</organism>
<reference evidence="2 3" key="1">
    <citation type="submission" date="2016-06" db="EMBL/GenBank/DDBJ databases">
        <authorList>
            <person name="Kjaerup R.B."/>
            <person name="Dalgaard T.S."/>
            <person name="Juul-Madsen H.R."/>
        </authorList>
    </citation>
    <scope>NUCLEOTIDE SEQUENCE [LARGE SCALE GENOMIC DNA]</scope>
    <source>
        <strain evidence="2 3">1199456.5</strain>
    </source>
</reference>
<dbReference type="SUPFAM" id="SSF47240">
    <property type="entry name" value="Ferritin-like"/>
    <property type="match status" value="1"/>
</dbReference>
<evidence type="ECO:0000259" key="1">
    <source>
        <dbReference type="Pfam" id="PF14530"/>
    </source>
</evidence>
<dbReference type="Proteomes" id="UP000093962">
    <property type="component" value="Unassembled WGS sequence"/>
</dbReference>
<dbReference type="AlphaFoldDB" id="A0A1A0M962"/>
<protein>
    <recommendedName>
        <fullName evidence="1">DUF4439 domain-containing protein</fullName>
    </recommendedName>
</protein>
<feature type="domain" description="DUF4439" evidence="1">
    <location>
        <begin position="18"/>
        <end position="154"/>
    </location>
</feature>
<dbReference type="EMBL" id="LZSF01000228">
    <property type="protein sequence ID" value="OBA81940.1"/>
    <property type="molecule type" value="Genomic_DNA"/>
</dbReference>
<dbReference type="InterPro" id="IPR029447">
    <property type="entry name" value="DUF4439"/>
</dbReference>
<proteinExistence type="predicted"/>
<dbReference type="Pfam" id="PF14530">
    <property type="entry name" value="DUF4439"/>
    <property type="match status" value="1"/>
</dbReference>
<gene>
    <name evidence="2" type="ORF">A5642_28035</name>
</gene>
<dbReference type="Gene3D" id="1.20.1260.10">
    <property type="match status" value="1"/>
</dbReference>
<dbReference type="OrthoDB" id="5192349at2"/>
<sequence>MTSPQPTPTRPGSAADAALYDAIATEHGTIYGYGLVSAHTTPDVNDLVAEAMAKHRANREAGITALAGRSVPAPLPAAGYQLPVDANNPADASKLALQMEEETAVAWRAVAEQATTTEDRTLAVKALTDCAVLAARWRAALGVTPAVVAFPGGAEQS</sequence>
<dbReference type="CDD" id="cd00657">
    <property type="entry name" value="Ferritin_like"/>
    <property type="match status" value="1"/>
</dbReference>